<comment type="caution">
    <text evidence="1">The sequence shown here is derived from an EMBL/GenBank/DDBJ whole genome shotgun (WGS) entry which is preliminary data.</text>
</comment>
<keyword evidence="2" id="KW-1185">Reference proteome</keyword>
<evidence type="ECO:0000313" key="2">
    <source>
        <dbReference type="Proteomes" id="UP000652761"/>
    </source>
</evidence>
<name>A0A843VKF6_COLES</name>
<dbReference type="AlphaFoldDB" id="A0A843VKF6"/>
<dbReference type="Proteomes" id="UP000652761">
    <property type="component" value="Unassembled WGS sequence"/>
</dbReference>
<dbReference type="EMBL" id="NMUH01001804">
    <property type="protein sequence ID" value="MQL95546.1"/>
    <property type="molecule type" value="Genomic_DNA"/>
</dbReference>
<gene>
    <name evidence="1" type="ORF">Taro_028226</name>
</gene>
<proteinExistence type="predicted"/>
<organism evidence="1 2">
    <name type="scientific">Colocasia esculenta</name>
    <name type="common">Wild taro</name>
    <name type="synonym">Arum esculentum</name>
    <dbReference type="NCBI Taxonomy" id="4460"/>
    <lineage>
        <taxon>Eukaryota</taxon>
        <taxon>Viridiplantae</taxon>
        <taxon>Streptophyta</taxon>
        <taxon>Embryophyta</taxon>
        <taxon>Tracheophyta</taxon>
        <taxon>Spermatophyta</taxon>
        <taxon>Magnoliopsida</taxon>
        <taxon>Liliopsida</taxon>
        <taxon>Araceae</taxon>
        <taxon>Aroideae</taxon>
        <taxon>Colocasieae</taxon>
        <taxon>Colocasia</taxon>
    </lineage>
</organism>
<protein>
    <submittedName>
        <fullName evidence="1">Uncharacterized protein</fullName>
    </submittedName>
</protein>
<reference evidence="1" key="1">
    <citation type="submission" date="2017-07" db="EMBL/GenBank/DDBJ databases">
        <title>Taro Niue Genome Assembly and Annotation.</title>
        <authorList>
            <person name="Atibalentja N."/>
            <person name="Keating K."/>
            <person name="Fields C.J."/>
        </authorList>
    </citation>
    <scope>NUCLEOTIDE SEQUENCE</scope>
    <source>
        <strain evidence="1">Niue_2</strain>
        <tissue evidence="1">Leaf</tissue>
    </source>
</reference>
<evidence type="ECO:0000313" key="1">
    <source>
        <dbReference type="EMBL" id="MQL95546.1"/>
    </source>
</evidence>
<accession>A0A843VKF6</accession>
<sequence length="79" mass="8388">MMVSPPVGPRDVLSTTDISGDHYGPFVSGAVLSATAVLSSTVQKGSSRRCAMESYSTAPTLSRTNPLPCDVYLLISYYL</sequence>